<comment type="subcellular location">
    <subcellularLocation>
        <location evidence="1">Cell envelope</location>
    </subcellularLocation>
</comment>
<name>A0A1I3Q0G8_9BACT</name>
<dbReference type="AlphaFoldDB" id="A0A1I3Q0G8"/>
<dbReference type="PANTHER" id="PTHR32347:SF29">
    <property type="entry name" value="UPF0194 MEMBRANE PROTEIN YBHG"/>
    <property type="match status" value="1"/>
</dbReference>
<dbReference type="RefSeq" id="WP_092372648.1">
    <property type="nucleotide sequence ID" value="NZ_FORX01000002.1"/>
</dbReference>
<reference evidence="5" key="1">
    <citation type="submission" date="2016-10" db="EMBL/GenBank/DDBJ databases">
        <authorList>
            <person name="Varghese N."/>
            <person name="Submissions S."/>
        </authorList>
    </citation>
    <scope>NUCLEOTIDE SEQUENCE [LARGE SCALE GENOMIC DNA]</scope>
    <source>
        <strain evidence="5">DSM 5918</strain>
    </source>
</reference>
<evidence type="ECO:0000259" key="3">
    <source>
        <dbReference type="Pfam" id="PF25881"/>
    </source>
</evidence>
<evidence type="ECO:0000256" key="2">
    <source>
        <dbReference type="ARBA" id="ARBA00023054"/>
    </source>
</evidence>
<dbReference type="OrthoDB" id="9778236at2"/>
<dbReference type="InterPro" id="IPR059052">
    <property type="entry name" value="HH_YbhG-like"/>
</dbReference>
<feature type="domain" description="YbhG-like alpha-helical hairpin" evidence="3">
    <location>
        <begin position="74"/>
        <end position="203"/>
    </location>
</feature>
<sequence length="325" mass="35366">MKRILVFFLLLATAAGGWYLWHSQRATRDNTPPAFHGNVDIREARLGFRVAGKVREVLKEEGDEVGAGEIVARLDAEPFQNAVDQAEAQVRANAARLSELRNGARPEDIEQARKNLAATEATYDNARLIFERQRQLVASGAVSRQDFDTARSTFEAARARLGSAKAALNLLLAGSRPEQIRQAEANLEAARAALSQARTQLADTVLTAPEAGVALTRVVEPGSIVQAGSTALTVSLVSPVRVRAYAPEPQLGLVHPGRKVLIFTDSRPEPYQGQIGDVSPRAEFTPKSVETEELRTALVYRFRVVVLDADQGLRQGMPVTVKLAE</sequence>
<organism evidence="4 5">
    <name type="scientific">Desulfomicrobium apsheronum</name>
    <dbReference type="NCBI Taxonomy" id="52560"/>
    <lineage>
        <taxon>Bacteria</taxon>
        <taxon>Pseudomonadati</taxon>
        <taxon>Thermodesulfobacteriota</taxon>
        <taxon>Desulfovibrionia</taxon>
        <taxon>Desulfovibrionales</taxon>
        <taxon>Desulfomicrobiaceae</taxon>
        <taxon>Desulfomicrobium</taxon>
    </lineage>
</organism>
<keyword evidence="2" id="KW-0175">Coiled coil</keyword>
<dbReference type="InterPro" id="IPR050465">
    <property type="entry name" value="UPF0194_transport"/>
</dbReference>
<evidence type="ECO:0000313" key="5">
    <source>
        <dbReference type="Proteomes" id="UP000198635"/>
    </source>
</evidence>
<dbReference type="Gene3D" id="2.40.30.170">
    <property type="match status" value="1"/>
</dbReference>
<accession>A0A1I3Q0G8</accession>
<protein>
    <submittedName>
        <fullName evidence="4">HlyD family secretion protein</fullName>
    </submittedName>
</protein>
<dbReference type="EMBL" id="FORX01000002">
    <property type="protein sequence ID" value="SFJ27368.1"/>
    <property type="molecule type" value="Genomic_DNA"/>
</dbReference>
<evidence type="ECO:0000256" key="1">
    <source>
        <dbReference type="ARBA" id="ARBA00004196"/>
    </source>
</evidence>
<dbReference type="Pfam" id="PF25881">
    <property type="entry name" value="HH_YBHG"/>
    <property type="match status" value="1"/>
</dbReference>
<dbReference type="PANTHER" id="PTHR32347">
    <property type="entry name" value="EFFLUX SYSTEM COMPONENT YKNX-RELATED"/>
    <property type="match status" value="1"/>
</dbReference>
<gene>
    <name evidence="4" type="ORF">SAMN04488082_102176</name>
</gene>
<dbReference type="GO" id="GO:0042597">
    <property type="term" value="C:periplasmic space"/>
    <property type="evidence" value="ECO:0007669"/>
    <property type="project" value="UniProtKB-SubCell"/>
</dbReference>
<dbReference type="Gene3D" id="1.10.287.470">
    <property type="entry name" value="Helix hairpin bin"/>
    <property type="match status" value="2"/>
</dbReference>
<dbReference type="SUPFAM" id="SSF111369">
    <property type="entry name" value="HlyD-like secretion proteins"/>
    <property type="match status" value="3"/>
</dbReference>
<dbReference type="STRING" id="52560.SAMN04488082_102176"/>
<dbReference type="Proteomes" id="UP000198635">
    <property type="component" value="Unassembled WGS sequence"/>
</dbReference>
<evidence type="ECO:0000313" key="4">
    <source>
        <dbReference type="EMBL" id="SFJ27368.1"/>
    </source>
</evidence>
<keyword evidence="5" id="KW-1185">Reference proteome</keyword>
<dbReference type="NCBIfam" id="NF002939">
    <property type="entry name" value="PRK03598.1"/>
    <property type="match status" value="1"/>
</dbReference>
<dbReference type="Gene3D" id="2.40.50.100">
    <property type="match status" value="2"/>
</dbReference>
<proteinExistence type="predicted"/>